<dbReference type="SUPFAM" id="SSF55326">
    <property type="entry name" value="PurM N-terminal domain-like"/>
    <property type="match status" value="1"/>
</dbReference>
<dbReference type="InterPro" id="IPR011854">
    <property type="entry name" value="HypE"/>
</dbReference>
<feature type="domain" description="PurM-like C-terminal" evidence="3">
    <location>
        <begin position="168"/>
        <end position="317"/>
    </location>
</feature>
<protein>
    <submittedName>
        <fullName evidence="4">Hydrogenase expression/formation protein HypE</fullName>
    </submittedName>
</protein>
<dbReference type="PANTHER" id="PTHR30303:SF0">
    <property type="entry name" value="CARBAMOYL DEHYDRATASE HYPE"/>
    <property type="match status" value="1"/>
</dbReference>
<evidence type="ECO:0000313" key="4">
    <source>
        <dbReference type="EMBL" id="QSV46599.1"/>
    </source>
</evidence>
<dbReference type="PANTHER" id="PTHR30303">
    <property type="entry name" value="HYDROGENASE ISOENZYMES FORMATION PROTEIN HYPE"/>
    <property type="match status" value="1"/>
</dbReference>
<comment type="similarity">
    <text evidence="1">Belongs to the HypE family.</text>
</comment>
<proteinExistence type="inferred from homology"/>
<evidence type="ECO:0000259" key="2">
    <source>
        <dbReference type="Pfam" id="PF00586"/>
    </source>
</evidence>
<dbReference type="PIRSF" id="PIRSF005644">
    <property type="entry name" value="Hdrgns_mtr_HypE"/>
    <property type="match status" value="1"/>
</dbReference>
<accession>A0ABX7Q579</accession>
<sequence length="342" mass="35104">MSSENSVNRDLILLGHGSGGKLSHQLLDDLIIPTLSGIALAGQNDAAVLEHGGRRLAFTTDSYVVDPIFFPGGNIGCLAVNGTVNDLAMMGARPLFMSTGLIIEEGFSRTELAEILASMRSAADAAGISIVTGDTKVVPRGKADRIFINTSGIGAVEHDLAISGANARPGDAVIINGTIGDHGIAVMAKREGLDLQADILSDCAPLNGLVAGIIAAGGEAVHVLRDPTRGGVATTLKEIALQSDKTITLHEAALPLNGAVRGVCSILGLDPLYVANEGKLLAVVAPEAAEGVLARMKDHPLGRDAAIIGHVTEGGGRVQMETAVGGMRAVEMLAGEQLPRIC</sequence>
<dbReference type="Gene3D" id="3.30.1330.10">
    <property type="entry name" value="PurM-like, N-terminal domain"/>
    <property type="match status" value="1"/>
</dbReference>
<dbReference type="InterPro" id="IPR016188">
    <property type="entry name" value="PurM-like_N"/>
</dbReference>
<evidence type="ECO:0000259" key="3">
    <source>
        <dbReference type="Pfam" id="PF02769"/>
    </source>
</evidence>
<organism evidence="4 5">
    <name type="scientific">Geobacter benzoatilyticus</name>
    <dbReference type="NCBI Taxonomy" id="2815309"/>
    <lineage>
        <taxon>Bacteria</taxon>
        <taxon>Pseudomonadati</taxon>
        <taxon>Thermodesulfobacteriota</taxon>
        <taxon>Desulfuromonadia</taxon>
        <taxon>Geobacterales</taxon>
        <taxon>Geobacteraceae</taxon>
        <taxon>Geobacter</taxon>
    </lineage>
</organism>
<dbReference type="Gene3D" id="3.90.650.10">
    <property type="entry name" value="PurM-like C-terminal domain"/>
    <property type="match status" value="1"/>
</dbReference>
<reference evidence="4 5" key="1">
    <citation type="submission" date="2021-03" db="EMBL/GenBank/DDBJ databases">
        <title>Geobacter metallireducens gen. nov. sp. nov., a microorganism capable of coupling the complete oxidation of organic compounds to the reduction of iron and other metals.</title>
        <authorList>
            <person name="Li Y."/>
        </authorList>
    </citation>
    <scope>NUCLEOTIDE SEQUENCE [LARGE SCALE GENOMIC DNA]</scope>
    <source>
        <strain evidence="4 5">Jerry-YX</strain>
    </source>
</reference>
<keyword evidence="5" id="KW-1185">Reference proteome</keyword>
<evidence type="ECO:0000313" key="5">
    <source>
        <dbReference type="Proteomes" id="UP000663651"/>
    </source>
</evidence>
<dbReference type="Proteomes" id="UP000663651">
    <property type="component" value="Chromosome"/>
</dbReference>
<dbReference type="InterPro" id="IPR036921">
    <property type="entry name" value="PurM-like_N_sf"/>
</dbReference>
<dbReference type="Pfam" id="PF02769">
    <property type="entry name" value="AIRS_C"/>
    <property type="match status" value="1"/>
</dbReference>
<gene>
    <name evidence="4" type="primary">hypE</name>
    <name evidence="4" type="ORF">JZM60_04795</name>
</gene>
<dbReference type="CDD" id="cd02197">
    <property type="entry name" value="HypE"/>
    <property type="match status" value="1"/>
</dbReference>
<dbReference type="SUPFAM" id="SSF56042">
    <property type="entry name" value="PurM C-terminal domain-like"/>
    <property type="match status" value="1"/>
</dbReference>
<dbReference type="InterPro" id="IPR010918">
    <property type="entry name" value="PurM-like_C_dom"/>
</dbReference>
<dbReference type="Pfam" id="PF00586">
    <property type="entry name" value="AIRS"/>
    <property type="match status" value="1"/>
</dbReference>
<name>A0ABX7Q579_9BACT</name>
<evidence type="ECO:0000256" key="1">
    <source>
        <dbReference type="ARBA" id="ARBA00006243"/>
    </source>
</evidence>
<dbReference type="InterPro" id="IPR036676">
    <property type="entry name" value="PurM-like_C_sf"/>
</dbReference>
<dbReference type="NCBIfam" id="TIGR02124">
    <property type="entry name" value="hypE"/>
    <property type="match status" value="1"/>
</dbReference>
<dbReference type="EMBL" id="CP071382">
    <property type="protein sequence ID" value="QSV46599.1"/>
    <property type="molecule type" value="Genomic_DNA"/>
</dbReference>
<feature type="domain" description="PurM-like N-terminal" evidence="2">
    <location>
        <begin position="44"/>
        <end position="156"/>
    </location>
</feature>